<dbReference type="Proteomes" id="UP000189370">
    <property type="component" value="Unassembled WGS sequence"/>
</dbReference>
<dbReference type="EMBL" id="LWLN01000003">
    <property type="protein sequence ID" value="OLZ39130.1"/>
    <property type="molecule type" value="Genomic_DNA"/>
</dbReference>
<organism evidence="1 2">
    <name type="scientific">Natrinema saccharevitans</name>
    <dbReference type="NCBI Taxonomy" id="301967"/>
    <lineage>
        <taxon>Archaea</taxon>
        <taxon>Methanobacteriati</taxon>
        <taxon>Methanobacteriota</taxon>
        <taxon>Stenosarchaea group</taxon>
        <taxon>Halobacteria</taxon>
        <taxon>Halobacteriales</taxon>
        <taxon>Natrialbaceae</taxon>
        <taxon>Natrinema</taxon>
    </lineage>
</organism>
<keyword evidence="2" id="KW-1185">Reference proteome</keyword>
<evidence type="ECO:0000313" key="2">
    <source>
        <dbReference type="Proteomes" id="UP000189370"/>
    </source>
</evidence>
<proteinExistence type="predicted"/>
<dbReference type="AlphaFoldDB" id="A0A1S8AR40"/>
<reference evidence="2" key="1">
    <citation type="submission" date="2016-04" db="EMBL/GenBank/DDBJ databases">
        <authorList>
            <person name="Chen S.-C."/>
            <person name="Lai M.-C."/>
        </authorList>
    </citation>
    <scope>NUCLEOTIDE SEQUENCE [LARGE SCALE GENOMIC DNA]</scope>
    <source>
        <strain evidence="2">AB14</strain>
    </source>
</reference>
<sequence>MAVRERDPDTTDERLEITNTVHLKPLGIDVPSGATCELTFRGTRGNFIVSIERNGNRWTLEGSEAQAELTGAFTEDGIADKPTRVPDWIARVMDAKIDVSEVSVQR</sequence>
<dbReference type="OrthoDB" id="197907at2157"/>
<name>A0A1S8AR40_9EURY</name>
<gene>
    <name evidence="1" type="ORF">A6E15_19395</name>
</gene>
<protein>
    <submittedName>
        <fullName evidence="1">Uncharacterized protein</fullName>
    </submittedName>
</protein>
<comment type="caution">
    <text evidence="1">The sequence shown here is derived from an EMBL/GenBank/DDBJ whole genome shotgun (WGS) entry which is preliminary data.</text>
</comment>
<dbReference type="RefSeq" id="WP_076148864.1">
    <property type="nucleotide sequence ID" value="NZ_LWLN01000003.1"/>
</dbReference>
<evidence type="ECO:0000313" key="1">
    <source>
        <dbReference type="EMBL" id="OLZ39130.1"/>
    </source>
</evidence>
<accession>A0A1S8AR40</accession>